<accession>C6LDX3</accession>
<protein>
    <submittedName>
        <fullName evidence="1">Uncharacterized protein</fullName>
    </submittedName>
</protein>
<comment type="caution">
    <text evidence="1">The sequence shown here is derived from an EMBL/GenBank/DDBJ whole genome shotgun (WGS) entry which is preliminary data.</text>
</comment>
<dbReference type="EMBL" id="ACCL02000007">
    <property type="protein sequence ID" value="EET61178.1"/>
    <property type="molecule type" value="Genomic_DNA"/>
</dbReference>
<sequence>MIQENNSFSFPPFYFKFKLFIFKMIACCPDLSIRFIVLSYTFSSFYLPSSSYPIIFFK</sequence>
<gene>
    <name evidence="1" type="ORF">BRYFOR_06823</name>
</gene>
<dbReference type="AlphaFoldDB" id="C6LDX3"/>
<evidence type="ECO:0000313" key="2">
    <source>
        <dbReference type="Proteomes" id="UP000005561"/>
    </source>
</evidence>
<evidence type="ECO:0000313" key="1">
    <source>
        <dbReference type="EMBL" id="EET61178.1"/>
    </source>
</evidence>
<reference evidence="1" key="1">
    <citation type="submission" date="2009-07" db="EMBL/GenBank/DDBJ databases">
        <authorList>
            <person name="Weinstock G."/>
            <person name="Sodergren E."/>
            <person name="Clifton S."/>
            <person name="Fulton L."/>
            <person name="Fulton B."/>
            <person name="Courtney L."/>
            <person name="Fronick C."/>
            <person name="Harrison M."/>
            <person name="Strong C."/>
            <person name="Farmer C."/>
            <person name="Delahaunty K."/>
            <person name="Markovic C."/>
            <person name="Hall O."/>
            <person name="Minx P."/>
            <person name="Tomlinson C."/>
            <person name="Mitreva M."/>
            <person name="Nelson J."/>
            <person name="Hou S."/>
            <person name="Wollam A."/>
            <person name="Pepin K.H."/>
            <person name="Johnson M."/>
            <person name="Bhonagiri V."/>
            <person name="Nash W.E."/>
            <person name="Warren W."/>
            <person name="Chinwalla A."/>
            <person name="Mardis E.R."/>
            <person name="Wilson R.K."/>
        </authorList>
    </citation>
    <scope>NUCLEOTIDE SEQUENCE [LARGE SCALE GENOMIC DNA]</scope>
    <source>
        <strain evidence="1">DSM 14469</strain>
    </source>
</reference>
<name>C6LDX3_9FIRM</name>
<organism evidence="1 2">
    <name type="scientific">Marvinbryantia formatexigens DSM 14469</name>
    <dbReference type="NCBI Taxonomy" id="478749"/>
    <lineage>
        <taxon>Bacteria</taxon>
        <taxon>Bacillati</taxon>
        <taxon>Bacillota</taxon>
        <taxon>Clostridia</taxon>
        <taxon>Lachnospirales</taxon>
        <taxon>Lachnospiraceae</taxon>
        <taxon>Marvinbryantia</taxon>
    </lineage>
</organism>
<keyword evidence="2" id="KW-1185">Reference proteome</keyword>
<dbReference type="Proteomes" id="UP000005561">
    <property type="component" value="Unassembled WGS sequence"/>
</dbReference>
<proteinExistence type="predicted"/>